<name>A0ABT5YEK6_9GAMM</name>
<dbReference type="Gene3D" id="3.40.630.30">
    <property type="match status" value="1"/>
</dbReference>
<evidence type="ECO:0000313" key="1">
    <source>
        <dbReference type="EMBL" id="MDF0752093.1"/>
    </source>
</evidence>
<organism evidence="1 2">
    <name type="scientific">Marinobacter iranensis</name>
    <dbReference type="NCBI Taxonomy" id="2962607"/>
    <lineage>
        <taxon>Bacteria</taxon>
        <taxon>Pseudomonadati</taxon>
        <taxon>Pseudomonadota</taxon>
        <taxon>Gammaproteobacteria</taxon>
        <taxon>Pseudomonadales</taxon>
        <taxon>Marinobacteraceae</taxon>
        <taxon>Marinobacter</taxon>
    </lineage>
</organism>
<dbReference type="RefSeq" id="WP_275709078.1">
    <property type="nucleotide sequence ID" value="NZ_JANCMW010000013.1"/>
</dbReference>
<comment type="caution">
    <text evidence="1">The sequence shown here is derived from an EMBL/GenBank/DDBJ whole genome shotgun (WGS) entry which is preliminary data.</text>
</comment>
<dbReference type="SUPFAM" id="SSF55729">
    <property type="entry name" value="Acyl-CoA N-acyltransferases (Nat)"/>
    <property type="match status" value="1"/>
</dbReference>
<accession>A0ABT5YEK6</accession>
<keyword evidence="2" id="KW-1185">Reference proteome</keyword>
<dbReference type="Proteomes" id="UP001143391">
    <property type="component" value="Unassembled WGS sequence"/>
</dbReference>
<proteinExistence type="predicted"/>
<dbReference type="EMBL" id="JANCMW010000013">
    <property type="protein sequence ID" value="MDF0752093.1"/>
    <property type="molecule type" value="Genomic_DNA"/>
</dbReference>
<sequence length="111" mass="11928">MITLERHGDRLNAAHAGHLAVRYFLLIGSLDEVKQSESEVCSCGRLLGIGHGSALLESHASTLINKGAPALGIDPHPDNCGAIRAYEKANFKLVGGPMETPSIDWIIPTQW</sequence>
<evidence type="ECO:0008006" key="3">
    <source>
        <dbReference type="Google" id="ProtNLM"/>
    </source>
</evidence>
<reference evidence="1" key="1">
    <citation type="submission" date="2022-07" db="EMBL/GenBank/DDBJ databases">
        <title>Marinobacter iranensis a new bacterium isolate from a hipersaline lake in Iran.</title>
        <authorList>
            <person name="Mohammad A.M.A."/>
            <person name="Cristina S.-P."/>
            <person name="Antonio V."/>
        </authorList>
    </citation>
    <scope>NUCLEOTIDE SEQUENCE</scope>
    <source>
        <strain evidence="1">71-i</strain>
    </source>
</reference>
<protein>
    <recommendedName>
        <fullName evidence="3">N-acetyltransferase domain-containing protein</fullName>
    </recommendedName>
</protein>
<gene>
    <name evidence="1" type="ORF">NLU14_17820</name>
</gene>
<dbReference type="InterPro" id="IPR016181">
    <property type="entry name" value="Acyl_CoA_acyltransferase"/>
</dbReference>
<evidence type="ECO:0000313" key="2">
    <source>
        <dbReference type="Proteomes" id="UP001143391"/>
    </source>
</evidence>